<dbReference type="Proteomes" id="UP000092445">
    <property type="component" value="Unassembled WGS sequence"/>
</dbReference>
<reference evidence="2" key="2">
    <citation type="submission" date="2020-05" db="UniProtKB">
        <authorList>
            <consortium name="EnsemblMetazoa"/>
        </authorList>
    </citation>
    <scope>IDENTIFICATION</scope>
    <source>
        <strain evidence="2">IAEA</strain>
    </source>
</reference>
<evidence type="ECO:0000256" key="1">
    <source>
        <dbReference type="SAM" id="Phobius"/>
    </source>
</evidence>
<sequence length="300" mass="33838">MYLSMYSKPQIKCKLPLAIAVVLKIHDAIAFATFRLLYRRIDSRLVMADRIVLVCCFAITFALLGYVYFYDAITVLTGKKTGNSVDIVLRYFPKLSFNSRMANKEEATVIYRALPSSFPMVASINPQISNTATHHINLCCISVGQRSNLHSIYARYKQRSRTCDEQSSDNDEPSVIPDCKIVCCLVQHTKGTQSCSVVHSSIAESLSKIMLGNEWNDMMIYFAFPSDAFFREVKGQPYHIIISTVTNSKTSPASTNNLFRGTQSKDTLHIPNVMSKSKPSRVTEDFMDVVLNRLAFTHEK</sequence>
<proteinExistence type="predicted"/>
<protein>
    <submittedName>
        <fullName evidence="2">Uncharacterized protein</fullName>
    </submittedName>
</protein>
<keyword evidence="1" id="KW-0812">Transmembrane</keyword>
<accession>A0A1B0AK43</accession>
<keyword evidence="1" id="KW-0472">Membrane</keyword>
<organism evidence="2 3">
    <name type="scientific">Glossina pallidipes</name>
    <name type="common">Tsetse fly</name>
    <dbReference type="NCBI Taxonomy" id="7398"/>
    <lineage>
        <taxon>Eukaryota</taxon>
        <taxon>Metazoa</taxon>
        <taxon>Ecdysozoa</taxon>
        <taxon>Arthropoda</taxon>
        <taxon>Hexapoda</taxon>
        <taxon>Insecta</taxon>
        <taxon>Pterygota</taxon>
        <taxon>Neoptera</taxon>
        <taxon>Endopterygota</taxon>
        <taxon>Diptera</taxon>
        <taxon>Brachycera</taxon>
        <taxon>Muscomorpha</taxon>
        <taxon>Hippoboscoidea</taxon>
        <taxon>Glossinidae</taxon>
        <taxon>Glossina</taxon>
    </lineage>
</organism>
<feature type="transmembrane region" description="Helical" evidence="1">
    <location>
        <begin position="50"/>
        <end position="70"/>
    </location>
</feature>
<evidence type="ECO:0000313" key="2">
    <source>
        <dbReference type="EnsemblMetazoa" id="GPAI048332-PA"/>
    </source>
</evidence>
<reference evidence="3" key="1">
    <citation type="submission" date="2014-03" db="EMBL/GenBank/DDBJ databases">
        <authorList>
            <person name="Aksoy S."/>
            <person name="Warren W."/>
            <person name="Wilson R.K."/>
        </authorList>
    </citation>
    <scope>NUCLEOTIDE SEQUENCE [LARGE SCALE GENOMIC DNA]</scope>
    <source>
        <strain evidence="3">IAEA</strain>
    </source>
</reference>
<keyword evidence="1" id="KW-1133">Transmembrane helix</keyword>
<feature type="transmembrane region" description="Helical" evidence="1">
    <location>
        <begin position="15"/>
        <end position="38"/>
    </location>
</feature>
<dbReference type="EnsemblMetazoa" id="GPAI048332-RA">
    <property type="protein sequence ID" value="GPAI048332-PA"/>
    <property type="gene ID" value="GPAI048332"/>
</dbReference>
<dbReference type="AlphaFoldDB" id="A0A1B0AK43"/>
<evidence type="ECO:0000313" key="3">
    <source>
        <dbReference type="Proteomes" id="UP000092445"/>
    </source>
</evidence>
<name>A0A1B0AK43_GLOPL</name>
<keyword evidence="3" id="KW-1185">Reference proteome</keyword>
<dbReference type="VEuPathDB" id="VectorBase:GPAI048332"/>